<keyword evidence="4" id="KW-1185">Reference proteome</keyword>
<dbReference type="InterPro" id="IPR019557">
    <property type="entry name" value="AminoTfrase-like_pln_mobile"/>
</dbReference>
<dbReference type="PANTHER" id="PTHR46033">
    <property type="entry name" value="PROTEIN MAIN-LIKE 2"/>
    <property type="match status" value="1"/>
</dbReference>
<dbReference type="GO" id="GO:0010073">
    <property type="term" value="P:meristem maintenance"/>
    <property type="evidence" value="ECO:0007669"/>
    <property type="project" value="InterPro"/>
</dbReference>
<evidence type="ECO:0000313" key="4">
    <source>
        <dbReference type="Proteomes" id="UP000594638"/>
    </source>
</evidence>
<dbReference type="Gramene" id="OE9A032257T1">
    <property type="protein sequence ID" value="OE9A032257C1"/>
    <property type="gene ID" value="OE9A032257"/>
</dbReference>
<dbReference type="Pfam" id="PF20431">
    <property type="entry name" value="E_motif"/>
    <property type="match status" value="1"/>
</dbReference>
<dbReference type="InterPro" id="IPR046848">
    <property type="entry name" value="E_motif"/>
</dbReference>
<accession>A0A8S0RVN3</accession>
<dbReference type="OrthoDB" id="622408at2759"/>
<dbReference type="Proteomes" id="UP000594638">
    <property type="component" value="Unassembled WGS sequence"/>
</dbReference>
<gene>
    <name evidence="3" type="ORF">OLEA9_A032257</name>
</gene>
<name>A0A8S0RVN3_OLEEU</name>
<protein>
    <recommendedName>
        <fullName evidence="2">Aminotransferase-like plant mobile domain-containing protein</fullName>
    </recommendedName>
</protein>
<organism evidence="3 4">
    <name type="scientific">Olea europaea subsp. europaea</name>
    <dbReference type="NCBI Taxonomy" id="158383"/>
    <lineage>
        <taxon>Eukaryota</taxon>
        <taxon>Viridiplantae</taxon>
        <taxon>Streptophyta</taxon>
        <taxon>Embryophyta</taxon>
        <taxon>Tracheophyta</taxon>
        <taxon>Spermatophyta</taxon>
        <taxon>Magnoliopsida</taxon>
        <taxon>eudicotyledons</taxon>
        <taxon>Gunneridae</taxon>
        <taxon>Pentapetalae</taxon>
        <taxon>asterids</taxon>
        <taxon>lamiids</taxon>
        <taxon>Lamiales</taxon>
        <taxon>Oleaceae</taxon>
        <taxon>Oleeae</taxon>
        <taxon>Olea</taxon>
    </lineage>
</organism>
<dbReference type="PANTHER" id="PTHR46033:SF17">
    <property type="entry name" value="AMINOTRANSFERASE-LIKE PLANT MOBILE DOMAIN-CONTAINING PROTEIN"/>
    <property type="match status" value="1"/>
</dbReference>
<evidence type="ECO:0000313" key="3">
    <source>
        <dbReference type="EMBL" id="CAA2983108.1"/>
    </source>
</evidence>
<dbReference type="EMBL" id="CACTIH010003721">
    <property type="protein sequence ID" value="CAA2983108.1"/>
    <property type="molecule type" value="Genomic_DNA"/>
</dbReference>
<evidence type="ECO:0000256" key="1">
    <source>
        <dbReference type="SAM" id="MobiDB-lite"/>
    </source>
</evidence>
<feature type="region of interest" description="Disordered" evidence="1">
    <location>
        <begin position="338"/>
        <end position="372"/>
    </location>
</feature>
<dbReference type="InterPro" id="IPR044824">
    <property type="entry name" value="MAIN-like"/>
</dbReference>
<proteinExistence type="predicted"/>
<feature type="domain" description="Aminotransferase-like plant mobile" evidence="2">
    <location>
        <begin position="67"/>
        <end position="209"/>
    </location>
</feature>
<reference evidence="3 4" key="1">
    <citation type="submission" date="2019-12" db="EMBL/GenBank/DDBJ databases">
        <authorList>
            <person name="Alioto T."/>
            <person name="Alioto T."/>
            <person name="Gomez Garrido J."/>
        </authorList>
    </citation>
    <scope>NUCLEOTIDE SEQUENCE [LARGE SCALE GENOMIC DNA]</scope>
</reference>
<sequence>MPIEADAITWRTLLSACNIHDINDFSGVGEKVRQKLLELEPRRSGNFVMVANKYAEAGLWEKVTNRITPTLDDVARIMGFPIDGLLVIGRDYKADECPGICSELLLSPMLLHLKNRCDVILKELLSFKDIPPVLVGTGLNPYVRAYVLYVIGCFPSPPRDHSSVPCMYLSLLRDVDAIQNHAWGAALLCQLHHSMEEFKRTMIDGKNLQVLSFCAHFLMHMIGRTCAHLSGILPVDFVPLEPSLSRVNKRTSSRKFDWTVRHVNFVKTWDERRLNLIINRNDDKNQMPSMSGGVESDLGDDFHGGANIIDEGPSQETEVCESHTEYQTPIGDFHGPSLATSGGASPIDGRPSQEIEVDGSYNEETPTKQHEASPNFAVDVDGMRRGKRVKITLSLFGSYEVDSAICRIHRQNN</sequence>
<dbReference type="AlphaFoldDB" id="A0A8S0RVN3"/>
<evidence type="ECO:0000259" key="2">
    <source>
        <dbReference type="Pfam" id="PF10536"/>
    </source>
</evidence>
<comment type="caution">
    <text evidence="3">The sequence shown here is derived from an EMBL/GenBank/DDBJ whole genome shotgun (WGS) entry which is preliminary data.</text>
</comment>
<dbReference type="Pfam" id="PF10536">
    <property type="entry name" value="PMD"/>
    <property type="match status" value="1"/>
</dbReference>